<feature type="transmembrane region" description="Helical" evidence="1">
    <location>
        <begin position="6"/>
        <end position="27"/>
    </location>
</feature>
<evidence type="ECO:0000256" key="1">
    <source>
        <dbReference type="SAM" id="Phobius"/>
    </source>
</evidence>
<name>A0ABS7REG5_9ACTN</name>
<reference evidence="2 3" key="1">
    <citation type="submission" date="2021-08" db="EMBL/GenBank/DDBJ databases">
        <title>Nocardioides bacterium WL0053 sp. nov., isolated from the sediment.</title>
        <authorList>
            <person name="Wang L."/>
            <person name="Zhang D."/>
            <person name="Zhang A."/>
        </authorList>
    </citation>
    <scope>NUCLEOTIDE SEQUENCE [LARGE SCALE GENOMIC DNA]</scope>
    <source>
        <strain evidence="2 3">WL0053</strain>
    </source>
</reference>
<feature type="transmembrane region" description="Helical" evidence="1">
    <location>
        <begin position="145"/>
        <end position="168"/>
    </location>
</feature>
<dbReference type="Proteomes" id="UP000754710">
    <property type="component" value="Unassembled WGS sequence"/>
</dbReference>
<feature type="transmembrane region" description="Helical" evidence="1">
    <location>
        <begin position="188"/>
        <end position="208"/>
    </location>
</feature>
<gene>
    <name evidence="2" type="ORF">K1X13_01125</name>
</gene>
<keyword evidence="3" id="KW-1185">Reference proteome</keyword>
<evidence type="ECO:0000313" key="3">
    <source>
        <dbReference type="Proteomes" id="UP000754710"/>
    </source>
</evidence>
<proteinExistence type="predicted"/>
<sequence>MTDFLKVLPLAVVMVAGPQIITAIMLATSVRPRANSSGYVGGAMLAAVFNTCLFFFLARALGLAAGGGASHTAVDWVLLVVLLAAAVMVFTGRKTSDPPAWMSKLQGESPGGAFRLGLLLFLLMPTDIMMEFTVGAYLAGHDLALWHSAGFLGLTALLIGSPLLVLLLMGRRADTVLPATRDWMQTNAWVVSEAVIALFVVMQVNSIVTA</sequence>
<accession>A0ABS7REG5</accession>
<dbReference type="InterPro" id="IPR021315">
    <property type="entry name" value="Gap/Sap"/>
</dbReference>
<evidence type="ECO:0000313" key="2">
    <source>
        <dbReference type="EMBL" id="MBY9073410.1"/>
    </source>
</evidence>
<keyword evidence="1" id="KW-0472">Membrane</keyword>
<feature type="transmembrane region" description="Helical" evidence="1">
    <location>
        <begin position="39"/>
        <end position="61"/>
    </location>
</feature>
<dbReference type="Pfam" id="PF11139">
    <property type="entry name" value="SfLAP"/>
    <property type="match status" value="1"/>
</dbReference>
<comment type="caution">
    <text evidence="2">The sequence shown here is derived from an EMBL/GenBank/DDBJ whole genome shotgun (WGS) entry which is preliminary data.</text>
</comment>
<organism evidence="2 3">
    <name type="scientific">Nocardioides jiangsuensis</name>
    <dbReference type="NCBI Taxonomy" id="2866161"/>
    <lineage>
        <taxon>Bacteria</taxon>
        <taxon>Bacillati</taxon>
        <taxon>Actinomycetota</taxon>
        <taxon>Actinomycetes</taxon>
        <taxon>Propionibacteriales</taxon>
        <taxon>Nocardioidaceae</taxon>
        <taxon>Nocardioides</taxon>
    </lineage>
</organism>
<keyword evidence="1" id="KW-0812">Transmembrane</keyword>
<feature type="transmembrane region" description="Helical" evidence="1">
    <location>
        <begin position="113"/>
        <end position="139"/>
    </location>
</feature>
<feature type="transmembrane region" description="Helical" evidence="1">
    <location>
        <begin position="73"/>
        <end position="92"/>
    </location>
</feature>
<keyword evidence="1" id="KW-1133">Transmembrane helix</keyword>
<dbReference type="RefSeq" id="WP_221023212.1">
    <property type="nucleotide sequence ID" value="NZ_JAIEZQ010000001.1"/>
</dbReference>
<protein>
    <submittedName>
        <fullName evidence="2">GAP family protein</fullName>
    </submittedName>
</protein>
<dbReference type="EMBL" id="JAIEZQ010000001">
    <property type="protein sequence ID" value="MBY9073410.1"/>
    <property type="molecule type" value="Genomic_DNA"/>
</dbReference>